<organism evidence="2 3">
    <name type="scientific">Halalkalibacter alkalisediminis</name>
    <dbReference type="NCBI Taxonomy" id="935616"/>
    <lineage>
        <taxon>Bacteria</taxon>
        <taxon>Bacillati</taxon>
        <taxon>Bacillota</taxon>
        <taxon>Bacilli</taxon>
        <taxon>Bacillales</taxon>
        <taxon>Bacillaceae</taxon>
        <taxon>Halalkalibacter</taxon>
    </lineage>
</organism>
<feature type="transmembrane region" description="Helical" evidence="1">
    <location>
        <begin position="326"/>
        <end position="347"/>
    </location>
</feature>
<feature type="transmembrane region" description="Helical" evidence="1">
    <location>
        <begin position="218"/>
        <end position="242"/>
    </location>
</feature>
<proteinExistence type="predicted"/>
<dbReference type="Pfam" id="PF03594">
    <property type="entry name" value="BenE"/>
    <property type="match status" value="1"/>
</dbReference>
<dbReference type="RefSeq" id="WP_273844091.1">
    <property type="nucleotide sequence ID" value="NZ_JAQQWT010000008.1"/>
</dbReference>
<keyword evidence="1" id="KW-0472">Membrane</keyword>
<dbReference type="EMBL" id="JBHLTR010000031">
    <property type="protein sequence ID" value="MFC0560647.1"/>
    <property type="molecule type" value="Genomic_DNA"/>
</dbReference>
<feature type="transmembrane region" description="Helical" evidence="1">
    <location>
        <begin position="177"/>
        <end position="198"/>
    </location>
</feature>
<evidence type="ECO:0000256" key="1">
    <source>
        <dbReference type="SAM" id="Phobius"/>
    </source>
</evidence>
<keyword evidence="1" id="KW-1133">Transmembrane helix</keyword>
<evidence type="ECO:0000313" key="3">
    <source>
        <dbReference type="Proteomes" id="UP001589833"/>
    </source>
</evidence>
<dbReference type="Proteomes" id="UP001589833">
    <property type="component" value="Unassembled WGS sequence"/>
</dbReference>
<feature type="transmembrane region" description="Helical" evidence="1">
    <location>
        <begin position="367"/>
        <end position="389"/>
    </location>
</feature>
<comment type="caution">
    <text evidence="2">The sequence shown here is derived from an EMBL/GenBank/DDBJ whole genome shotgun (WGS) entry which is preliminary data.</text>
</comment>
<keyword evidence="1" id="KW-0812">Transmembrane</keyword>
<evidence type="ECO:0000313" key="2">
    <source>
        <dbReference type="EMBL" id="MFC0560647.1"/>
    </source>
</evidence>
<feature type="transmembrane region" description="Helical" evidence="1">
    <location>
        <begin position="100"/>
        <end position="118"/>
    </location>
</feature>
<name>A0ABV6NK71_9BACI</name>
<gene>
    <name evidence="2" type="ORF">ACFFH4_16800</name>
</gene>
<dbReference type="PANTHER" id="PTHR30199">
    <property type="entry name" value="MFS FAMILY TRANSPORTER, PREDICTED SUBSTRATE BENZOATE"/>
    <property type="match status" value="1"/>
</dbReference>
<keyword evidence="3" id="KW-1185">Reference proteome</keyword>
<feature type="transmembrane region" description="Helical" evidence="1">
    <location>
        <begin position="295"/>
        <end position="319"/>
    </location>
</feature>
<reference evidence="2 3" key="1">
    <citation type="submission" date="2024-09" db="EMBL/GenBank/DDBJ databases">
        <authorList>
            <person name="Sun Q."/>
            <person name="Mori K."/>
        </authorList>
    </citation>
    <scope>NUCLEOTIDE SEQUENCE [LARGE SCALE GENOMIC DNA]</scope>
    <source>
        <strain evidence="2 3">NCAIM B.02301</strain>
    </source>
</reference>
<feature type="transmembrane region" description="Helical" evidence="1">
    <location>
        <begin position="154"/>
        <end position="170"/>
    </location>
</feature>
<protein>
    <submittedName>
        <fullName evidence="2">Benzoate/H(+) symporter BenE family transporter</fullName>
    </submittedName>
</protein>
<dbReference type="InterPro" id="IPR004711">
    <property type="entry name" value="Benzoate_Transporter"/>
</dbReference>
<dbReference type="PANTHER" id="PTHR30199:SF0">
    <property type="entry name" value="INNER MEMBRANE PROTEIN YDCO"/>
    <property type="match status" value="1"/>
</dbReference>
<accession>A0ABV6NK71</accession>
<feature type="transmembrane region" description="Helical" evidence="1">
    <location>
        <begin position="12"/>
        <end position="36"/>
    </location>
</feature>
<feature type="transmembrane region" description="Helical" evidence="1">
    <location>
        <begin position="254"/>
        <end position="275"/>
    </location>
</feature>
<feature type="transmembrane region" description="Helical" evidence="1">
    <location>
        <begin position="48"/>
        <end position="68"/>
    </location>
</feature>
<sequence length="397" mass="43635">MLRFIKLIVRKTTISIISSGILATIMTCVTPTLVALEVAQRHNLPEKIVISWIFGAYVLAGCMGFLIAWQTKHPINATMSVPAIVFIGSALYVIPIHTAIFGYAVSGVMIALIGIFKLYDKMIKFIKPQIVMAMFAGAMIHYTVNIVVLTSNHILYGGIAIIAYLLTMRKTKLIPPVLMSMIIVTIVLGLNGLIPFQPFTESAWVSPAISFWEPSWKVIFSISIPLMLIVLSAEITIGASILRSEHYHPNVNKMTLYTGIATILGSFFGSHSVTTSGVPVGALSDPMTGPKKRRFLAAIWASFFTFLFGIFASYVYAFLSMYPIEILQILVGLVLVSILIKALRNAFGNGRFQYGAFTSLIVAMSNITIFDIGAPFWAVIFGMGVSYFVEGEDFRVE</sequence>